<feature type="compositionally biased region" description="Polar residues" evidence="1">
    <location>
        <begin position="49"/>
        <end position="61"/>
    </location>
</feature>
<organism evidence="2 3">
    <name type="scientific">Gossypium australe</name>
    <dbReference type="NCBI Taxonomy" id="47621"/>
    <lineage>
        <taxon>Eukaryota</taxon>
        <taxon>Viridiplantae</taxon>
        <taxon>Streptophyta</taxon>
        <taxon>Embryophyta</taxon>
        <taxon>Tracheophyta</taxon>
        <taxon>Spermatophyta</taxon>
        <taxon>Magnoliopsida</taxon>
        <taxon>eudicotyledons</taxon>
        <taxon>Gunneridae</taxon>
        <taxon>Pentapetalae</taxon>
        <taxon>rosids</taxon>
        <taxon>malvids</taxon>
        <taxon>Malvales</taxon>
        <taxon>Malvaceae</taxon>
        <taxon>Malvoideae</taxon>
        <taxon>Gossypium</taxon>
    </lineage>
</organism>
<comment type="caution">
    <text evidence="2">The sequence shown here is derived from an EMBL/GenBank/DDBJ whole genome shotgun (WGS) entry which is preliminary data.</text>
</comment>
<name>A0A5B6UKN9_9ROSI</name>
<accession>A0A5B6UKN9</accession>
<dbReference type="Proteomes" id="UP000325315">
    <property type="component" value="Unassembled WGS sequence"/>
</dbReference>
<keyword evidence="3" id="KW-1185">Reference proteome</keyword>
<dbReference type="OrthoDB" id="1931687at2759"/>
<feature type="region of interest" description="Disordered" evidence="1">
    <location>
        <begin position="49"/>
        <end position="69"/>
    </location>
</feature>
<dbReference type="EMBL" id="SMMG02000013">
    <property type="protein sequence ID" value="KAA3454275.1"/>
    <property type="molecule type" value="Genomic_DNA"/>
</dbReference>
<sequence>MVVVIEEIKDLSKMVVQGLMGSLRSFEQRLIRRSKKFVESTFQSKLTIDSMNGEKSSTQNKGKPFRGEEENYVDEAKVTIMVAESMPVDPINGVEFVKRIIMKRRIVGIEASHNATIARSYGMCKNIVDLVINNKYRLLKKKKLMGILFFACHKAFVNKRMCDIWIAIATTT</sequence>
<evidence type="ECO:0000256" key="1">
    <source>
        <dbReference type="SAM" id="MobiDB-lite"/>
    </source>
</evidence>
<proteinExistence type="predicted"/>
<protein>
    <submittedName>
        <fullName evidence="2">Integrase, catalytic core</fullName>
    </submittedName>
</protein>
<gene>
    <name evidence="2" type="ORF">EPI10_010219</name>
</gene>
<reference evidence="3" key="1">
    <citation type="journal article" date="2019" name="Plant Biotechnol. J.">
        <title>Genome sequencing of the Australian wild diploid species Gossypium australe highlights disease resistance and delayed gland morphogenesis.</title>
        <authorList>
            <person name="Cai Y."/>
            <person name="Cai X."/>
            <person name="Wang Q."/>
            <person name="Wang P."/>
            <person name="Zhang Y."/>
            <person name="Cai C."/>
            <person name="Xu Y."/>
            <person name="Wang K."/>
            <person name="Zhou Z."/>
            <person name="Wang C."/>
            <person name="Geng S."/>
            <person name="Li B."/>
            <person name="Dong Q."/>
            <person name="Hou Y."/>
            <person name="Wang H."/>
            <person name="Ai P."/>
            <person name="Liu Z."/>
            <person name="Yi F."/>
            <person name="Sun M."/>
            <person name="An G."/>
            <person name="Cheng J."/>
            <person name="Zhang Y."/>
            <person name="Shi Q."/>
            <person name="Xie Y."/>
            <person name="Shi X."/>
            <person name="Chang Y."/>
            <person name="Huang F."/>
            <person name="Chen Y."/>
            <person name="Hong S."/>
            <person name="Mi L."/>
            <person name="Sun Q."/>
            <person name="Zhang L."/>
            <person name="Zhou B."/>
            <person name="Peng R."/>
            <person name="Zhang X."/>
            <person name="Liu F."/>
        </authorList>
    </citation>
    <scope>NUCLEOTIDE SEQUENCE [LARGE SCALE GENOMIC DNA]</scope>
    <source>
        <strain evidence="3">cv. PA1801</strain>
    </source>
</reference>
<evidence type="ECO:0000313" key="2">
    <source>
        <dbReference type="EMBL" id="KAA3454275.1"/>
    </source>
</evidence>
<evidence type="ECO:0000313" key="3">
    <source>
        <dbReference type="Proteomes" id="UP000325315"/>
    </source>
</evidence>
<dbReference type="AlphaFoldDB" id="A0A5B6UKN9"/>